<organism evidence="1 2">
    <name type="scientific">Spizellomyces punctatus (strain DAOM BR117)</name>
    <dbReference type="NCBI Taxonomy" id="645134"/>
    <lineage>
        <taxon>Eukaryota</taxon>
        <taxon>Fungi</taxon>
        <taxon>Fungi incertae sedis</taxon>
        <taxon>Chytridiomycota</taxon>
        <taxon>Chytridiomycota incertae sedis</taxon>
        <taxon>Chytridiomycetes</taxon>
        <taxon>Spizellomycetales</taxon>
        <taxon>Spizellomycetaceae</taxon>
        <taxon>Spizellomyces</taxon>
    </lineage>
</organism>
<dbReference type="InterPro" id="IPR027417">
    <property type="entry name" value="P-loop_NTPase"/>
</dbReference>
<evidence type="ECO:0000313" key="1">
    <source>
        <dbReference type="EMBL" id="KNC97174.1"/>
    </source>
</evidence>
<gene>
    <name evidence="1" type="ORF">SPPG_07561</name>
</gene>
<dbReference type="EMBL" id="KQ257465">
    <property type="protein sequence ID" value="KNC97174.1"/>
    <property type="molecule type" value="Genomic_DNA"/>
</dbReference>
<dbReference type="VEuPathDB" id="FungiDB:SPPG_07561"/>
<dbReference type="CDD" id="cd00882">
    <property type="entry name" value="Ras_like_GTPase"/>
    <property type="match status" value="1"/>
</dbReference>
<sequence>MTTKLIIFVVGPPRTGKTAISNHIAELTESLHTTDYHPTQGVRILEFDRQIRPDGGKEHTIACELWDCSGDPRFHPCWPVFSSTANCVILVTSPELRQERELDTLCKLFPTLNERQMVIFAHNGPQKSAKLRFSSGMPLSRIPIISTTLDNEPEAIRSEFDAFLAKAFSAYRESRDKEEENIMA</sequence>
<dbReference type="SUPFAM" id="SSF52540">
    <property type="entry name" value="P-loop containing nucleoside triphosphate hydrolases"/>
    <property type="match status" value="1"/>
</dbReference>
<dbReference type="Pfam" id="PF08477">
    <property type="entry name" value="Roc"/>
    <property type="match status" value="1"/>
</dbReference>
<dbReference type="Proteomes" id="UP000053201">
    <property type="component" value="Unassembled WGS sequence"/>
</dbReference>
<dbReference type="InParanoid" id="A0A0L0H8C5"/>
<proteinExistence type="predicted"/>
<dbReference type="Gene3D" id="3.40.50.300">
    <property type="entry name" value="P-loop containing nucleotide triphosphate hydrolases"/>
    <property type="match status" value="1"/>
</dbReference>
<dbReference type="AlphaFoldDB" id="A0A0L0H8C5"/>
<dbReference type="GeneID" id="27690770"/>
<dbReference type="OrthoDB" id="275177at2759"/>
<evidence type="ECO:0008006" key="3">
    <source>
        <dbReference type="Google" id="ProtNLM"/>
    </source>
</evidence>
<dbReference type="eggNOG" id="ENOG502RXD4">
    <property type="taxonomic scope" value="Eukaryota"/>
</dbReference>
<dbReference type="OMA" id="NERHDQE"/>
<accession>A0A0L0H8C5</accession>
<dbReference type="STRING" id="645134.A0A0L0H8C5"/>
<name>A0A0L0H8C5_SPIPD</name>
<dbReference type="RefSeq" id="XP_016605214.1">
    <property type="nucleotide sequence ID" value="XM_016755729.1"/>
</dbReference>
<reference evidence="1 2" key="1">
    <citation type="submission" date="2009-08" db="EMBL/GenBank/DDBJ databases">
        <title>The Genome Sequence of Spizellomyces punctatus strain DAOM BR117.</title>
        <authorList>
            <consortium name="The Broad Institute Genome Sequencing Platform"/>
            <person name="Russ C."/>
            <person name="Cuomo C."/>
            <person name="Shea T."/>
            <person name="Young S.K."/>
            <person name="Zeng Q."/>
            <person name="Koehrsen M."/>
            <person name="Haas B."/>
            <person name="Borodovsky M."/>
            <person name="Guigo R."/>
            <person name="Alvarado L."/>
            <person name="Berlin A."/>
            <person name="Bochicchio J."/>
            <person name="Borenstein D."/>
            <person name="Chapman S."/>
            <person name="Chen Z."/>
            <person name="Engels R."/>
            <person name="Freedman E."/>
            <person name="Gellesch M."/>
            <person name="Goldberg J."/>
            <person name="Griggs A."/>
            <person name="Gujja S."/>
            <person name="Heiman D."/>
            <person name="Hepburn T."/>
            <person name="Howarth C."/>
            <person name="Jen D."/>
            <person name="Larson L."/>
            <person name="Lewis B."/>
            <person name="Mehta T."/>
            <person name="Park D."/>
            <person name="Pearson M."/>
            <person name="Roberts A."/>
            <person name="Saif S."/>
            <person name="Shenoy N."/>
            <person name="Sisk P."/>
            <person name="Stolte C."/>
            <person name="Sykes S."/>
            <person name="Thomson T."/>
            <person name="Walk T."/>
            <person name="White J."/>
            <person name="Yandava C."/>
            <person name="Burger G."/>
            <person name="Gray M.W."/>
            <person name="Holland P.W.H."/>
            <person name="King N."/>
            <person name="Lang F.B.F."/>
            <person name="Roger A.J."/>
            <person name="Ruiz-Trillo I."/>
            <person name="Lander E."/>
            <person name="Nusbaum C."/>
        </authorList>
    </citation>
    <scope>NUCLEOTIDE SEQUENCE [LARGE SCALE GENOMIC DNA]</scope>
    <source>
        <strain evidence="1 2">DAOM BR117</strain>
    </source>
</reference>
<keyword evidence="2" id="KW-1185">Reference proteome</keyword>
<evidence type="ECO:0000313" key="2">
    <source>
        <dbReference type="Proteomes" id="UP000053201"/>
    </source>
</evidence>
<protein>
    <recommendedName>
        <fullName evidence="3">Small GTP-binding protein domain</fullName>
    </recommendedName>
</protein>